<evidence type="ECO:0000256" key="3">
    <source>
        <dbReference type="ARBA" id="ARBA00009123"/>
    </source>
</evidence>
<dbReference type="GO" id="GO:1990904">
    <property type="term" value="C:ribonucleoprotein complex"/>
    <property type="evidence" value="ECO:0007669"/>
    <property type="project" value="UniProtKB-KW"/>
</dbReference>
<dbReference type="AlphaFoldDB" id="A0ABD3RG91"/>
<dbReference type="SUPFAM" id="SSF50182">
    <property type="entry name" value="Sm-like ribonucleoproteins"/>
    <property type="match status" value="1"/>
</dbReference>
<feature type="region of interest" description="Disordered" evidence="11">
    <location>
        <begin position="91"/>
        <end position="112"/>
    </location>
</feature>
<keyword evidence="8" id="KW-0539">Nucleus</keyword>
<evidence type="ECO:0000256" key="7">
    <source>
        <dbReference type="ARBA" id="ARBA00023187"/>
    </source>
</evidence>
<dbReference type="PROSITE" id="PS52002">
    <property type="entry name" value="SM"/>
    <property type="match status" value="1"/>
</dbReference>
<dbReference type="SMART" id="SM00651">
    <property type="entry name" value="Sm"/>
    <property type="match status" value="1"/>
</dbReference>
<evidence type="ECO:0000256" key="6">
    <source>
        <dbReference type="ARBA" id="ARBA00022884"/>
    </source>
</evidence>
<keyword evidence="7" id="KW-0508">mRNA splicing</keyword>
<dbReference type="GO" id="GO:0008380">
    <property type="term" value="P:RNA splicing"/>
    <property type="evidence" value="ECO:0007669"/>
    <property type="project" value="UniProtKB-KW"/>
</dbReference>
<name>A0ABD3RG91_9STRA</name>
<feature type="domain" description="Sm" evidence="12">
    <location>
        <begin position="4"/>
        <end position="93"/>
    </location>
</feature>
<evidence type="ECO:0000256" key="9">
    <source>
        <dbReference type="ARBA" id="ARBA00023274"/>
    </source>
</evidence>
<evidence type="ECO:0000256" key="10">
    <source>
        <dbReference type="ARBA" id="ARBA00041355"/>
    </source>
</evidence>
<evidence type="ECO:0000313" key="13">
    <source>
        <dbReference type="EMBL" id="KAL3812057.1"/>
    </source>
</evidence>
<evidence type="ECO:0000256" key="8">
    <source>
        <dbReference type="ARBA" id="ARBA00023242"/>
    </source>
</evidence>
<dbReference type="Proteomes" id="UP001530377">
    <property type="component" value="Unassembled WGS sequence"/>
</dbReference>
<dbReference type="EMBL" id="JALLPB020000220">
    <property type="protein sequence ID" value="KAL3812057.1"/>
    <property type="molecule type" value="Genomic_DNA"/>
</dbReference>
<proteinExistence type="inferred from homology"/>
<comment type="subcellular location">
    <subcellularLocation>
        <location evidence="2">Cytoplasm</location>
    </subcellularLocation>
    <subcellularLocation>
        <location evidence="1">Nucleus</location>
    </subcellularLocation>
</comment>
<evidence type="ECO:0000256" key="2">
    <source>
        <dbReference type="ARBA" id="ARBA00004496"/>
    </source>
</evidence>
<dbReference type="CDD" id="cd01717">
    <property type="entry name" value="Sm_B"/>
    <property type="match status" value="1"/>
</dbReference>
<evidence type="ECO:0000256" key="4">
    <source>
        <dbReference type="ARBA" id="ARBA00022490"/>
    </source>
</evidence>
<evidence type="ECO:0000259" key="12">
    <source>
        <dbReference type="PROSITE" id="PS52002"/>
    </source>
</evidence>
<dbReference type="PANTHER" id="PTHR10701">
    <property type="entry name" value="SMALL NUCLEAR RIBONUCLEOPROTEIN-ASSOCIATED PROTEIN B AND N"/>
    <property type="match status" value="1"/>
</dbReference>
<evidence type="ECO:0000256" key="11">
    <source>
        <dbReference type="SAM" id="MobiDB-lite"/>
    </source>
</evidence>
<evidence type="ECO:0000256" key="1">
    <source>
        <dbReference type="ARBA" id="ARBA00004123"/>
    </source>
</evidence>
<evidence type="ECO:0000313" key="14">
    <source>
        <dbReference type="Proteomes" id="UP001530377"/>
    </source>
</evidence>
<dbReference type="InterPro" id="IPR050914">
    <property type="entry name" value="snRNP_SmB/NAA38-like"/>
</dbReference>
<dbReference type="GO" id="GO:0005737">
    <property type="term" value="C:cytoplasm"/>
    <property type="evidence" value="ECO:0007669"/>
    <property type="project" value="UniProtKB-SubCell"/>
</dbReference>
<dbReference type="Pfam" id="PF01423">
    <property type="entry name" value="LSM"/>
    <property type="match status" value="1"/>
</dbReference>
<keyword evidence="9" id="KW-0687">Ribonucleoprotein</keyword>
<keyword evidence="6" id="KW-0694">RNA-binding</keyword>
<dbReference type="GO" id="GO:0006397">
    <property type="term" value="P:mRNA processing"/>
    <property type="evidence" value="ECO:0007669"/>
    <property type="project" value="UniProtKB-KW"/>
</dbReference>
<dbReference type="PANTHER" id="PTHR10701:SF0">
    <property type="entry name" value="SMALL NUCLEAR RIBONUCLEOPROTEIN-ASSOCIATED PROTEIN B"/>
    <property type="match status" value="1"/>
</dbReference>
<dbReference type="InterPro" id="IPR001163">
    <property type="entry name" value="Sm_dom_euk/arc"/>
</dbReference>
<comment type="caution">
    <text evidence="13">The sequence shown here is derived from an EMBL/GenBank/DDBJ whole genome shotgun (WGS) entry which is preliminary data.</text>
</comment>
<sequence>MPTGKGSKLLRYIEHRLRVSLADGRTVVGTFLAFDKHLNLVLVDAEEYRNARKSSTKSGGGSAIIEERVEKRSLGLIILRGENVVSVAVDGPPPPSSKSATGGVGGPGVARGVGRGSLPIPPSQVPPPFGVGGGMGAPMGLGAAPVHGVGGGGMMGGGMMPPPPPPMPPGMMMGGGMPPPPMGGGGMGRGMPPPGMGRGGGPGY</sequence>
<reference evidence="13 14" key="1">
    <citation type="submission" date="2024-10" db="EMBL/GenBank/DDBJ databases">
        <title>Updated reference genomes for cyclostephanoid diatoms.</title>
        <authorList>
            <person name="Roberts W.R."/>
            <person name="Alverson A.J."/>
        </authorList>
    </citation>
    <scope>NUCLEOTIDE SEQUENCE [LARGE SCALE GENOMIC DNA]</scope>
    <source>
        <strain evidence="13 14">AJA228-03</strain>
    </source>
</reference>
<dbReference type="InterPro" id="IPR047575">
    <property type="entry name" value="Sm"/>
</dbReference>
<protein>
    <recommendedName>
        <fullName evidence="10">Sm protein B</fullName>
    </recommendedName>
</protein>
<organism evidence="13 14">
    <name type="scientific">Cyclostephanos tholiformis</name>
    <dbReference type="NCBI Taxonomy" id="382380"/>
    <lineage>
        <taxon>Eukaryota</taxon>
        <taxon>Sar</taxon>
        <taxon>Stramenopiles</taxon>
        <taxon>Ochrophyta</taxon>
        <taxon>Bacillariophyta</taxon>
        <taxon>Coscinodiscophyceae</taxon>
        <taxon>Thalassiosirophycidae</taxon>
        <taxon>Stephanodiscales</taxon>
        <taxon>Stephanodiscaceae</taxon>
        <taxon>Cyclostephanos</taxon>
    </lineage>
</organism>
<keyword evidence="5" id="KW-0507">mRNA processing</keyword>
<feature type="compositionally biased region" description="Gly residues" evidence="11">
    <location>
        <begin position="102"/>
        <end position="112"/>
    </location>
</feature>
<keyword evidence="14" id="KW-1185">Reference proteome</keyword>
<dbReference type="Gene3D" id="2.30.30.100">
    <property type="match status" value="1"/>
</dbReference>
<accession>A0ABD3RG91</accession>
<keyword evidence="4" id="KW-0963">Cytoplasm</keyword>
<dbReference type="InterPro" id="IPR010920">
    <property type="entry name" value="LSM_dom_sf"/>
</dbReference>
<evidence type="ECO:0000256" key="5">
    <source>
        <dbReference type="ARBA" id="ARBA00022664"/>
    </source>
</evidence>
<comment type="similarity">
    <text evidence="3">Belongs to the snRNP SmB/SmN family.</text>
</comment>
<dbReference type="GO" id="GO:0003723">
    <property type="term" value="F:RNA binding"/>
    <property type="evidence" value="ECO:0007669"/>
    <property type="project" value="UniProtKB-KW"/>
</dbReference>
<gene>
    <name evidence="13" type="ORF">ACHAXA_010029</name>
</gene>
<dbReference type="GO" id="GO:0005634">
    <property type="term" value="C:nucleus"/>
    <property type="evidence" value="ECO:0007669"/>
    <property type="project" value="UniProtKB-SubCell"/>
</dbReference>